<reference evidence="7" key="1">
    <citation type="journal article" date="2010" name="Science">
        <title>Plasticity of animal genome architecture unmasked by rapid evolution of a pelagic tunicate.</title>
        <authorList>
            <person name="Denoeud F."/>
            <person name="Henriet S."/>
            <person name="Mungpakdee S."/>
            <person name="Aury J.M."/>
            <person name="Da Silva C."/>
            <person name="Brinkmann H."/>
            <person name="Mikhaleva J."/>
            <person name="Olsen L.C."/>
            <person name="Jubin C."/>
            <person name="Canestro C."/>
            <person name="Bouquet J.M."/>
            <person name="Danks G."/>
            <person name="Poulain J."/>
            <person name="Campsteijn C."/>
            <person name="Adamski M."/>
            <person name="Cross I."/>
            <person name="Yadetie F."/>
            <person name="Muffato M."/>
            <person name="Louis A."/>
            <person name="Butcher S."/>
            <person name="Tsagkogeorga G."/>
            <person name="Konrad A."/>
            <person name="Singh S."/>
            <person name="Jensen M.F."/>
            <person name="Cong E.H."/>
            <person name="Eikeseth-Otteraa H."/>
            <person name="Noel B."/>
            <person name="Anthouard V."/>
            <person name="Porcel B.M."/>
            <person name="Kachouri-Lafond R."/>
            <person name="Nishino A."/>
            <person name="Ugolini M."/>
            <person name="Chourrout P."/>
            <person name="Nishida H."/>
            <person name="Aasland R."/>
            <person name="Huzurbazar S."/>
            <person name="Westhof E."/>
            <person name="Delsuc F."/>
            <person name="Lehrach H."/>
            <person name="Reinhardt R."/>
            <person name="Weissenbach J."/>
            <person name="Roy S.W."/>
            <person name="Artiguenave F."/>
            <person name="Postlethwait J.H."/>
            <person name="Manak J.R."/>
            <person name="Thompson E.M."/>
            <person name="Jaillon O."/>
            <person name="Du Pasquier L."/>
            <person name="Boudinot P."/>
            <person name="Liberles D.A."/>
            <person name="Volff J.N."/>
            <person name="Philippe H."/>
            <person name="Lenhard B."/>
            <person name="Roest Crollius H."/>
            <person name="Wincker P."/>
            <person name="Chourrout D."/>
        </authorList>
    </citation>
    <scope>NUCLEOTIDE SEQUENCE [LARGE SCALE GENOMIC DNA]</scope>
</reference>
<dbReference type="InterPro" id="IPR043504">
    <property type="entry name" value="Peptidase_S1_PA_chymotrypsin"/>
</dbReference>
<evidence type="ECO:0000259" key="6">
    <source>
        <dbReference type="PROSITE" id="PS50240"/>
    </source>
</evidence>
<proteinExistence type="inferred from homology"/>
<dbReference type="InterPro" id="IPR050127">
    <property type="entry name" value="Serine_Proteases_S1"/>
</dbReference>
<evidence type="ECO:0000256" key="1">
    <source>
        <dbReference type="ARBA" id="ARBA00022670"/>
    </source>
</evidence>
<evidence type="ECO:0000256" key="2">
    <source>
        <dbReference type="ARBA" id="ARBA00022801"/>
    </source>
</evidence>
<evidence type="ECO:0000256" key="5">
    <source>
        <dbReference type="ARBA" id="ARBA00024195"/>
    </source>
</evidence>
<dbReference type="AlphaFoldDB" id="E4XVV4"/>
<dbReference type="FunFam" id="2.40.10.10:FF:000068">
    <property type="entry name" value="transmembrane protease serine 2"/>
    <property type="match status" value="1"/>
</dbReference>
<dbReference type="OrthoDB" id="10012881at2759"/>
<keyword evidence="2" id="KW-0378">Hydrolase</keyword>
<dbReference type="PANTHER" id="PTHR24264">
    <property type="entry name" value="TRYPSIN-RELATED"/>
    <property type="match status" value="1"/>
</dbReference>
<dbReference type="InterPro" id="IPR018114">
    <property type="entry name" value="TRYPSIN_HIS"/>
</dbReference>
<dbReference type="CDD" id="cd00190">
    <property type="entry name" value="Tryp_SPc"/>
    <property type="match status" value="1"/>
</dbReference>
<dbReference type="PROSITE" id="PS00134">
    <property type="entry name" value="TRYPSIN_HIS"/>
    <property type="match status" value="1"/>
</dbReference>
<dbReference type="GO" id="GO:0005615">
    <property type="term" value="C:extracellular space"/>
    <property type="evidence" value="ECO:0007669"/>
    <property type="project" value="TreeGrafter"/>
</dbReference>
<dbReference type="InterPro" id="IPR001314">
    <property type="entry name" value="Peptidase_S1A"/>
</dbReference>
<evidence type="ECO:0000256" key="4">
    <source>
        <dbReference type="ARBA" id="ARBA00023157"/>
    </source>
</evidence>
<dbReference type="Pfam" id="PF00089">
    <property type="entry name" value="Trypsin"/>
    <property type="match status" value="1"/>
</dbReference>
<gene>
    <name evidence="7" type="ORF">GSOID_T00006756001</name>
</gene>
<feature type="domain" description="Peptidase S1" evidence="6">
    <location>
        <begin position="25"/>
        <end position="279"/>
    </location>
</feature>
<accession>E4XVV4</accession>
<dbReference type="FunFam" id="2.40.10.10:FF:000002">
    <property type="entry name" value="Transmembrane protease serine"/>
    <property type="match status" value="1"/>
</dbReference>
<evidence type="ECO:0000313" key="7">
    <source>
        <dbReference type="EMBL" id="CBY13822.1"/>
    </source>
</evidence>
<dbReference type="SMART" id="SM00020">
    <property type="entry name" value="Tryp_SPc"/>
    <property type="match status" value="1"/>
</dbReference>
<keyword evidence="4" id="KW-1015">Disulfide bond</keyword>
<dbReference type="Gene3D" id="2.40.10.10">
    <property type="entry name" value="Trypsin-like serine proteases"/>
    <property type="match status" value="2"/>
</dbReference>
<dbReference type="PRINTS" id="PR00722">
    <property type="entry name" value="CHYMOTRYPSIN"/>
</dbReference>
<evidence type="ECO:0000256" key="3">
    <source>
        <dbReference type="ARBA" id="ARBA00022825"/>
    </source>
</evidence>
<organism evidence="7">
    <name type="scientific">Oikopleura dioica</name>
    <name type="common">Tunicate</name>
    <dbReference type="NCBI Taxonomy" id="34765"/>
    <lineage>
        <taxon>Eukaryota</taxon>
        <taxon>Metazoa</taxon>
        <taxon>Chordata</taxon>
        <taxon>Tunicata</taxon>
        <taxon>Appendicularia</taxon>
        <taxon>Copelata</taxon>
        <taxon>Oikopleuridae</taxon>
        <taxon>Oikopleura</taxon>
    </lineage>
</organism>
<dbReference type="InParanoid" id="E4XVV4"/>
<dbReference type="GO" id="GO:0006508">
    <property type="term" value="P:proteolysis"/>
    <property type="evidence" value="ECO:0007669"/>
    <property type="project" value="UniProtKB-KW"/>
</dbReference>
<dbReference type="GO" id="GO:0004252">
    <property type="term" value="F:serine-type endopeptidase activity"/>
    <property type="evidence" value="ECO:0007669"/>
    <property type="project" value="InterPro"/>
</dbReference>
<evidence type="ECO:0000313" key="8">
    <source>
        <dbReference type="Proteomes" id="UP000001307"/>
    </source>
</evidence>
<keyword evidence="3" id="KW-0720">Serine protease</keyword>
<dbReference type="InterPro" id="IPR009003">
    <property type="entry name" value="Peptidase_S1_PA"/>
</dbReference>
<sequence>MDHIPTGTKCQGNKYSPGYVSPGRIVGGTEAVANSWPWMASLFRNNNNLCGGSLISDEYVLTAAHCCPGFQTTLNNHGVSWRTVVHLGHHAQDDSPASPNRVVANILEVTIHPDYDASAQENDLCLIKIEKVTLNEDVDVVCLPDQGAHVAADDNNQNSGNHCLAAGWGFEDFDNGVKMNLLKSVQVKIYSDLWCTSQAAIQTSAFFAKDVEFCAGWLGTGGRDTCTFDSGGPLVCIENDEPVQYGITSWGSGCGEADNPGIYAEVAEFIRKGHFNYPS</sequence>
<comment type="similarity">
    <text evidence="5">Belongs to the peptidase S1 family. CLIP subfamily.</text>
</comment>
<dbReference type="EMBL" id="FN653223">
    <property type="protein sequence ID" value="CBY13822.1"/>
    <property type="molecule type" value="Genomic_DNA"/>
</dbReference>
<dbReference type="FunCoup" id="E4XVV4">
    <property type="interactions" value="1"/>
</dbReference>
<protein>
    <recommendedName>
        <fullName evidence="6">Peptidase S1 domain-containing protein</fullName>
    </recommendedName>
</protein>
<dbReference type="InterPro" id="IPR001254">
    <property type="entry name" value="Trypsin_dom"/>
</dbReference>
<dbReference type="PROSITE" id="PS50240">
    <property type="entry name" value="TRYPSIN_DOM"/>
    <property type="match status" value="1"/>
</dbReference>
<dbReference type="SUPFAM" id="SSF50494">
    <property type="entry name" value="Trypsin-like serine proteases"/>
    <property type="match status" value="1"/>
</dbReference>
<dbReference type="PANTHER" id="PTHR24264:SF54">
    <property type="entry name" value="PEPTIDASE S1 DOMAIN-CONTAINING PROTEIN"/>
    <property type="match status" value="1"/>
</dbReference>
<keyword evidence="1" id="KW-0645">Protease</keyword>
<name>E4XVV4_OIKDI</name>
<keyword evidence="8" id="KW-1185">Reference proteome</keyword>
<dbReference type="Proteomes" id="UP000001307">
    <property type="component" value="Unassembled WGS sequence"/>
</dbReference>